<keyword evidence="6 8" id="KW-0472">Membrane</keyword>
<name>A0ABU1F2G7_9RHOB</name>
<evidence type="ECO:0000256" key="4">
    <source>
        <dbReference type="ARBA" id="ARBA00022692"/>
    </source>
</evidence>
<evidence type="ECO:0000313" key="9">
    <source>
        <dbReference type="EMBL" id="MDR5651056.1"/>
    </source>
</evidence>
<reference evidence="9 10" key="1">
    <citation type="submission" date="2023-09" db="EMBL/GenBank/DDBJ databases">
        <title>Xinfangfangia sedmenti sp. nov., isolated the sedment.</title>
        <authorList>
            <person name="Xu L."/>
        </authorList>
    </citation>
    <scope>NUCLEOTIDE SEQUENCE [LARGE SCALE GENOMIC DNA]</scope>
    <source>
        <strain evidence="9 10">LG-4</strain>
    </source>
</reference>
<keyword evidence="7" id="KW-0653">Protein transport</keyword>
<evidence type="ECO:0000256" key="3">
    <source>
        <dbReference type="ARBA" id="ARBA00022475"/>
    </source>
</evidence>
<evidence type="ECO:0000256" key="5">
    <source>
        <dbReference type="ARBA" id="ARBA00022989"/>
    </source>
</evidence>
<evidence type="ECO:0000256" key="6">
    <source>
        <dbReference type="ARBA" id="ARBA00023136"/>
    </source>
</evidence>
<dbReference type="Gene3D" id="3.30.420.270">
    <property type="match status" value="1"/>
</dbReference>
<dbReference type="Pfam" id="PF02472">
    <property type="entry name" value="ExbD"/>
    <property type="match status" value="1"/>
</dbReference>
<evidence type="ECO:0000256" key="1">
    <source>
        <dbReference type="ARBA" id="ARBA00004162"/>
    </source>
</evidence>
<accession>A0ABU1F2G7</accession>
<protein>
    <submittedName>
        <fullName evidence="9">Biopolymer transporter ExbD</fullName>
    </submittedName>
</protein>
<dbReference type="Proteomes" id="UP001247754">
    <property type="component" value="Unassembled WGS sequence"/>
</dbReference>
<dbReference type="InterPro" id="IPR003400">
    <property type="entry name" value="ExbD"/>
</dbReference>
<comment type="similarity">
    <text evidence="2 7">Belongs to the ExbD/TolR family.</text>
</comment>
<sequence>MMSFGEARRRRRLNLIPMIDVVFILLVFFMMSSRLTAERTLPLSFGGTGGSYSGPPRLVELTGAGVTLNGRPVPRDMLAAELSPLMEKADDAVILRPREGADVQALFAVMDTLTAAGMSRLILME</sequence>
<keyword evidence="7" id="KW-0813">Transport</keyword>
<organism evidence="9 10">
    <name type="scientific">Ruixingdingia sedimenti</name>
    <dbReference type="NCBI Taxonomy" id="3073604"/>
    <lineage>
        <taxon>Bacteria</taxon>
        <taxon>Pseudomonadati</taxon>
        <taxon>Pseudomonadota</taxon>
        <taxon>Alphaproteobacteria</taxon>
        <taxon>Rhodobacterales</taxon>
        <taxon>Paracoccaceae</taxon>
        <taxon>Ruixingdingia</taxon>
    </lineage>
</organism>
<evidence type="ECO:0000313" key="10">
    <source>
        <dbReference type="Proteomes" id="UP001247754"/>
    </source>
</evidence>
<dbReference type="RefSeq" id="WP_310455094.1">
    <property type="nucleotide sequence ID" value="NZ_JAVKPH010000001.1"/>
</dbReference>
<comment type="caution">
    <text evidence="9">The sequence shown here is derived from an EMBL/GenBank/DDBJ whole genome shotgun (WGS) entry which is preliminary data.</text>
</comment>
<dbReference type="EMBL" id="JAVKPH010000001">
    <property type="protein sequence ID" value="MDR5651056.1"/>
    <property type="molecule type" value="Genomic_DNA"/>
</dbReference>
<keyword evidence="5 8" id="KW-1133">Transmembrane helix</keyword>
<proteinExistence type="inferred from homology"/>
<dbReference type="PANTHER" id="PTHR30558">
    <property type="entry name" value="EXBD MEMBRANE COMPONENT OF PMF-DRIVEN MACROMOLECULE IMPORT SYSTEM"/>
    <property type="match status" value="1"/>
</dbReference>
<evidence type="ECO:0000256" key="8">
    <source>
        <dbReference type="SAM" id="Phobius"/>
    </source>
</evidence>
<keyword evidence="4 7" id="KW-0812">Transmembrane</keyword>
<keyword evidence="10" id="KW-1185">Reference proteome</keyword>
<evidence type="ECO:0000256" key="7">
    <source>
        <dbReference type="RuleBase" id="RU003879"/>
    </source>
</evidence>
<feature type="transmembrane region" description="Helical" evidence="8">
    <location>
        <begin position="12"/>
        <end position="31"/>
    </location>
</feature>
<gene>
    <name evidence="9" type="ORF">RGD00_00440</name>
</gene>
<comment type="subcellular location">
    <subcellularLocation>
        <location evidence="1">Cell membrane</location>
        <topology evidence="1">Single-pass membrane protein</topology>
    </subcellularLocation>
    <subcellularLocation>
        <location evidence="7">Cell membrane</location>
        <topology evidence="7">Single-pass type II membrane protein</topology>
    </subcellularLocation>
</comment>
<evidence type="ECO:0000256" key="2">
    <source>
        <dbReference type="ARBA" id="ARBA00005811"/>
    </source>
</evidence>
<keyword evidence="3" id="KW-1003">Cell membrane</keyword>